<reference evidence="1 2" key="1">
    <citation type="journal article" date="2011" name="J. Bacteriol.">
        <title>Genome sequence of Methyloversatilis universalis FAM5T, a methylotrophic representative of the order Rhodocyclales.</title>
        <authorList>
            <person name="Kittichotirat W."/>
            <person name="Good N.M."/>
            <person name="Hall R."/>
            <person name="Bringel F."/>
            <person name="Lajus A."/>
            <person name="Medigue C."/>
            <person name="Smalley N.E."/>
            <person name="Beck D."/>
            <person name="Bumgarner R."/>
            <person name="Vuilleumier S."/>
            <person name="Kalyuzhnaya M.G."/>
        </authorList>
    </citation>
    <scope>NUCLEOTIDE SEQUENCE [LARGE SCALE GENOMIC DNA]</scope>
    <source>
        <strain evidence="2">ATCC BAA-1314 / JCM 13912 / FAM5</strain>
    </source>
</reference>
<dbReference type="AlphaFoldDB" id="F5RAP2"/>
<evidence type="ECO:0000313" key="2">
    <source>
        <dbReference type="Proteomes" id="UP000005019"/>
    </source>
</evidence>
<sequence>MKWMLVVIVMNAPVKTDLVFGSLAECLSAEAQMRQEWAEHYGQAKKAGAAAETLGLLSSQMTKGTCIPAK</sequence>
<organism evidence="1 2">
    <name type="scientific">Methyloversatilis universalis (strain ATCC BAA-1314 / DSM 25237 / JCM 13912 / CCUG 52030 / FAM5)</name>
    <dbReference type="NCBI Taxonomy" id="1000565"/>
    <lineage>
        <taxon>Bacteria</taxon>
        <taxon>Pseudomonadati</taxon>
        <taxon>Pseudomonadota</taxon>
        <taxon>Betaproteobacteria</taxon>
        <taxon>Nitrosomonadales</taxon>
        <taxon>Sterolibacteriaceae</taxon>
        <taxon>Methyloversatilis</taxon>
    </lineage>
</organism>
<proteinExistence type="predicted"/>
<dbReference type="eggNOG" id="ENOG5032HAN">
    <property type="taxonomic scope" value="Bacteria"/>
</dbReference>
<comment type="caution">
    <text evidence="1">The sequence shown here is derived from an EMBL/GenBank/DDBJ whole genome shotgun (WGS) entry which is preliminary data.</text>
</comment>
<dbReference type="STRING" id="1000565.METUNv1_01256"/>
<accession>F5RAP2</accession>
<dbReference type="Proteomes" id="UP000005019">
    <property type="component" value="Unassembled WGS sequence"/>
</dbReference>
<keyword evidence="2" id="KW-1185">Reference proteome</keyword>
<dbReference type="EMBL" id="AFHG01000036">
    <property type="protein sequence ID" value="EGK72491.1"/>
    <property type="molecule type" value="Genomic_DNA"/>
</dbReference>
<evidence type="ECO:0000313" key="1">
    <source>
        <dbReference type="EMBL" id="EGK72491.1"/>
    </source>
</evidence>
<name>F5RAP2_METUF</name>
<protein>
    <submittedName>
        <fullName evidence="1">Uncharacterized protein</fullName>
    </submittedName>
</protein>
<gene>
    <name evidence="1" type="ORF">METUNv1_01256</name>
</gene>
<dbReference type="RefSeq" id="WP_008059882.1">
    <property type="nucleotide sequence ID" value="NZ_AFHG01000036.1"/>
</dbReference>